<dbReference type="AlphaFoldDB" id="A0A8J3Y0M5"/>
<dbReference type="PANTHER" id="PTHR18964">
    <property type="entry name" value="ROK (REPRESSOR, ORF, KINASE) FAMILY"/>
    <property type="match status" value="1"/>
</dbReference>
<proteinExistence type="inferred from homology"/>
<evidence type="ECO:0000256" key="1">
    <source>
        <dbReference type="ARBA" id="ARBA00006479"/>
    </source>
</evidence>
<dbReference type="InterPro" id="IPR036390">
    <property type="entry name" value="WH_DNA-bd_sf"/>
</dbReference>
<name>A0A8J3Y0M5_9ACTN</name>
<gene>
    <name evidence="2" type="ORF">Pth03_70180</name>
</gene>
<dbReference type="SUPFAM" id="SSF53067">
    <property type="entry name" value="Actin-like ATPase domain"/>
    <property type="match status" value="1"/>
</dbReference>
<reference evidence="2" key="1">
    <citation type="submission" date="2021-01" db="EMBL/GenBank/DDBJ databases">
        <title>Whole genome shotgun sequence of Planotetraspora thailandica NBRC 104271.</title>
        <authorList>
            <person name="Komaki H."/>
            <person name="Tamura T."/>
        </authorList>
    </citation>
    <scope>NUCLEOTIDE SEQUENCE</scope>
    <source>
        <strain evidence="2">NBRC 104271</strain>
    </source>
</reference>
<sequence length="413" mass="42568">MGPSPTRRTARDLRRANRIDVLRQLYFGGPTSRLEIARRTGLSAATVTNVVADLIADGVAQEAGQLMSEGGRPAVLVRVDPAHRAVVGVDVGETAVKAEVFDLTLNALATAELPLGGGDLSPGRLVALVGRAVRQAREQAGVEIGEVIGAGVGVPGTVEMDGAGMGGADGRRDGFVHAPSVGWERVRLSGLLAAELGMDVLVDNGAKTMGRAEAWFGAGRGVRHLVVALIGTGVGAAVVTDGEVYRGAGNAAGEWGHTTVVIDGAPCRCGATGCLEAYVGAPGILARWAIASGRDRDWSDERRGIEEFAAAVGRGEHAAVAVMDDTARYLGVATANLINLFDPEKIVIGGWAGLVLEPYLMGPTIEETRRHALAPAARRVSFERCGLGPDAVALGAATLIVERFLASGGAPSN</sequence>
<dbReference type="InterPro" id="IPR049874">
    <property type="entry name" value="ROK_cs"/>
</dbReference>
<dbReference type="GO" id="GO:0016301">
    <property type="term" value="F:kinase activity"/>
    <property type="evidence" value="ECO:0007669"/>
    <property type="project" value="UniProtKB-KW"/>
</dbReference>
<dbReference type="InterPro" id="IPR043129">
    <property type="entry name" value="ATPase_NBD"/>
</dbReference>
<dbReference type="PROSITE" id="PS01125">
    <property type="entry name" value="ROK"/>
    <property type="match status" value="1"/>
</dbReference>
<dbReference type="PANTHER" id="PTHR18964:SF149">
    <property type="entry name" value="BIFUNCTIONAL UDP-N-ACETYLGLUCOSAMINE 2-EPIMERASE_N-ACETYLMANNOSAMINE KINASE"/>
    <property type="match status" value="1"/>
</dbReference>
<dbReference type="Proteomes" id="UP000605992">
    <property type="component" value="Unassembled WGS sequence"/>
</dbReference>
<comment type="caution">
    <text evidence="2">The sequence shown here is derived from an EMBL/GenBank/DDBJ whole genome shotgun (WGS) entry which is preliminary data.</text>
</comment>
<dbReference type="Gene3D" id="3.30.420.40">
    <property type="match status" value="2"/>
</dbReference>
<dbReference type="InterPro" id="IPR036388">
    <property type="entry name" value="WH-like_DNA-bd_sf"/>
</dbReference>
<protein>
    <submittedName>
        <fullName evidence="2">Sugar kinase</fullName>
    </submittedName>
</protein>
<keyword evidence="3" id="KW-1185">Reference proteome</keyword>
<keyword evidence="2" id="KW-0808">Transferase</keyword>
<dbReference type="Pfam" id="PF00480">
    <property type="entry name" value="ROK"/>
    <property type="match status" value="1"/>
</dbReference>
<dbReference type="SUPFAM" id="SSF46785">
    <property type="entry name" value="Winged helix' DNA-binding domain"/>
    <property type="match status" value="1"/>
</dbReference>
<evidence type="ECO:0000313" key="3">
    <source>
        <dbReference type="Proteomes" id="UP000605992"/>
    </source>
</evidence>
<dbReference type="Gene3D" id="1.10.10.10">
    <property type="entry name" value="Winged helix-like DNA-binding domain superfamily/Winged helix DNA-binding domain"/>
    <property type="match status" value="1"/>
</dbReference>
<keyword evidence="2" id="KW-0418">Kinase</keyword>
<dbReference type="RefSeq" id="WP_203948716.1">
    <property type="nucleotide sequence ID" value="NZ_BOOR01000068.1"/>
</dbReference>
<dbReference type="InterPro" id="IPR000600">
    <property type="entry name" value="ROK"/>
</dbReference>
<comment type="similarity">
    <text evidence="1">Belongs to the ROK (NagC/XylR) family.</text>
</comment>
<dbReference type="EMBL" id="BOOR01000068">
    <property type="protein sequence ID" value="GII58629.1"/>
    <property type="molecule type" value="Genomic_DNA"/>
</dbReference>
<organism evidence="2 3">
    <name type="scientific">Planotetraspora thailandica</name>
    <dbReference type="NCBI Taxonomy" id="487172"/>
    <lineage>
        <taxon>Bacteria</taxon>
        <taxon>Bacillati</taxon>
        <taxon>Actinomycetota</taxon>
        <taxon>Actinomycetes</taxon>
        <taxon>Streptosporangiales</taxon>
        <taxon>Streptosporangiaceae</taxon>
        <taxon>Planotetraspora</taxon>
    </lineage>
</organism>
<evidence type="ECO:0000313" key="2">
    <source>
        <dbReference type="EMBL" id="GII58629.1"/>
    </source>
</evidence>
<accession>A0A8J3Y0M5</accession>